<dbReference type="RefSeq" id="XP_024321103.1">
    <property type="nucleotide sequence ID" value="XM_024471474.1"/>
</dbReference>
<dbReference type="CDD" id="cd00167">
    <property type="entry name" value="SANT"/>
    <property type="match status" value="1"/>
</dbReference>
<gene>
    <name evidence="1" type="ORF">VC83_07910</name>
</gene>
<dbReference type="GeneID" id="36290954"/>
<organism evidence="1">
    <name type="scientific">Pseudogymnoascus destructans</name>
    <dbReference type="NCBI Taxonomy" id="655981"/>
    <lineage>
        <taxon>Eukaryota</taxon>
        <taxon>Fungi</taxon>
        <taxon>Dikarya</taxon>
        <taxon>Ascomycota</taxon>
        <taxon>Pezizomycotina</taxon>
        <taxon>Leotiomycetes</taxon>
        <taxon>Thelebolales</taxon>
        <taxon>Thelebolaceae</taxon>
        <taxon>Pseudogymnoascus</taxon>
    </lineage>
</organism>
<reference evidence="1" key="1">
    <citation type="submission" date="2016-03" db="EMBL/GenBank/DDBJ databases">
        <title>Updated assembly of Pseudogymnoascus destructans, the fungus causing white-nose syndrome of bats.</title>
        <authorList>
            <person name="Palmer J.M."/>
            <person name="Drees K.P."/>
            <person name="Foster J.T."/>
            <person name="Lindner D.L."/>
        </authorList>
    </citation>
    <scope>NUCLEOTIDE SEQUENCE [LARGE SCALE GENOMIC DNA]</scope>
    <source>
        <strain evidence="1">20631-21</strain>
    </source>
</reference>
<dbReference type="EMBL" id="KV441407">
    <property type="protein sequence ID" value="OAF55804.1"/>
    <property type="molecule type" value="Genomic_DNA"/>
</dbReference>
<evidence type="ECO:0000313" key="1">
    <source>
        <dbReference type="EMBL" id="OAF55804.1"/>
    </source>
</evidence>
<evidence type="ECO:0008006" key="2">
    <source>
        <dbReference type="Google" id="ProtNLM"/>
    </source>
</evidence>
<dbReference type="AlphaFoldDB" id="A0A177A4E5"/>
<accession>A0A177A4E5</accession>
<dbReference type="InterPro" id="IPR001005">
    <property type="entry name" value="SANT/Myb"/>
</dbReference>
<dbReference type="Proteomes" id="UP000077154">
    <property type="component" value="Unassembled WGS sequence"/>
</dbReference>
<name>A0A177A4E5_9PEZI</name>
<sequence length="180" mass="21230">MEEADAFENAFVWTPEKCALLIRARVSHKKKTWTQIAEEHFPGTTADILRKQWVKMKIENPTLRDKKRHRGGKAGQFIWTPEKHALLIRARLSQEKKTWHQIAKENFPGLTAHALAGQWYIMKKVHPDLRHRKRHRGSKAYEQNWNPDNCTLLIRARLSQEKKAWPQIAEEIFQARVPDL</sequence>
<protein>
    <recommendedName>
        <fullName evidence="2">Myb-like domain-containing protein</fullName>
    </recommendedName>
</protein>
<proteinExistence type="predicted"/>